<name>R9TEU0_9CAUD</name>
<organism evidence="1 2">
    <name type="scientific">Vibrio phage nt-1</name>
    <dbReference type="NCBI Taxonomy" id="115992"/>
    <lineage>
        <taxon>Viruses</taxon>
        <taxon>Duplodnaviria</taxon>
        <taxon>Heunggongvirae</taxon>
        <taxon>Uroviricota</taxon>
        <taxon>Caudoviricetes</taxon>
        <taxon>Pantevenvirales</taxon>
        <taxon>Straboviridae</taxon>
        <taxon>Mylasvirus</taxon>
        <taxon>Mylasvirus persius</taxon>
    </lineage>
</organism>
<gene>
    <name evidence="1" type="ORF">VPFG_00307</name>
</gene>
<evidence type="ECO:0000313" key="1">
    <source>
        <dbReference type="EMBL" id="AGN30306.1"/>
    </source>
</evidence>
<dbReference type="RefSeq" id="YP_008125455.1">
    <property type="nucleotide sequence ID" value="NC_021529.2"/>
</dbReference>
<dbReference type="EMBL" id="HQ317393">
    <property type="protein sequence ID" value="AGN30306.1"/>
    <property type="molecule type" value="Genomic_DNA"/>
</dbReference>
<dbReference type="KEGG" id="vg:15926760"/>
<dbReference type="OrthoDB" id="18515at10239"/>
<evidence type="ECO:0000313" key="2">
    <source>
        <dbReference type="Proteomes" id="UP000201461"/>
    </source>
</evidence>
<proteinExistence type="predicted"/>
<dbReference type="Proteomes" id="UP000201461">
    <property type="component" value="Segment"/>
</dbReference>
<accession>R9TEU0</accession>
<reference evidence="1 2" key="1">
    <citation type="journal article" date="2014" name="Genome Biol. Evol.">
        <title>Composite Conserved Promoter-Terminator Motifs (PeSLs) that Mediate Modular Shuffling in the Diverse T4-Like Myoviruses.</title>
        <authorList>
            <person name="Comeau A.M."/>
            <person name="Arbiol C."/>
            <person name="Krisch H.M."/>
        </authorList>
    </citation>
    <scope>NUCLEOTIDE SEQUENCE [LARGE SCALE GENOMIC DNA]</scope>
</reference>
<sequence length="141" mass="16481">MLKKIWYSIFGDPEWRVAGYTKQQSFSVTDSKWHSDGDIKCRAVVLVNKHDRRKIKIVYDEYNYTGICSDMSLIDKILSLKKQNLINSSISTKKLNTYDGFDLCEHHEAFYDWEAFNNDFVYGETDLSGRLIEKSEATETE</sequence>
<keyword evidence="2" id="KW-1185">Reference proteome</keyword>
<dbReference type="GeneID" id="15926760"/>
<protein>
    <submittedName>
        <fullName evidence="1">Uncharacterized protein</fullName>
    </submittedName>
</protein>